<dbReference type="AlphaFoldDB" id="A0A8E0RJ38"/>
<protein>
    <submittedName>
        <fullName evidence="1">Uncharacterized protein</fullName>
    </submittedName>
</protein>
<sequence length="121" mass="13433">MNKFAAFETAVRERNAAGDSVKLFITLIHYAVLSRFHTGYSSRIVQNTPSSDYINFPPSSWDTCETYSSTGITVSVGSARKTAHDQENLTSLRDDQNGKFTRLACHVTTCLPFLVESSHPL</sequence>
<reference evidence="1" key="1">
    <citation type="submission" date="2019-05" db="EMBL/GenBank/DDBJ databases">
        <title>Annotation for the trematode Fasciolopsis buski.</title>
        <authorList>
            <person name="Choi Y.-J."/>
        </authorList>
    </citation>
    <scope>NUCLEOTIDE SEQUENCE</scope>
    <source>
        <strain evidence="1">HT</strain>
        <tissue evidence="1">Whole worm</tissue>
    </source>
</reference>
<organism evidence="1 2">
    <name type="scientific">Fasciolopsis buskii</name>
    <dbReference type="NCBI Taxonomy" id="27845"/>
    <lineage>
        <taxon>Eukaryota</taxon>
        <taxon>Metazoa</taxon>
        <taxon>Spiralia</taxon>
        <taxon>Lophotrochozoa</taxon>
        <taxon>Platyhelminthes</taxon>
        <taxon>Trematoda</taxon>
        <taxon>Digenea</taxon>
        <taxon>Plagiorchiida</taxon>
        <taxon>Echinostomata</taxon>
        <taxon>Echinostomatoidea</taxon>
        <taxon>Fasciolidae</taxon>
        <taxon>Fasciolopsis</taxon>
    </lineage>
</organism>
<accession>A0A8E0RJ38</accession>
<evidence type="ECO:0000313" key="2">
    <source>
        <dbReference type="Proteomes" id="UP000728185"/>
    </source>
</evidence>
<keyword evidence="2" id="KW-1185">Reference proteome</keyword>
<evidence type="ECO:0000313" key="1">
    <source>
        <dbReference type="EMBL" id="KAA0183833.1"/>
    </source>
</evidence>
<proteinExistence type="predicted"/>
<dbReference type="Proteomes" id="UP000728185">
    <property type="component" value="Unassembled WGS sequence"/>
</dbReference>
<gene>
    <name evidence="1" type="ORF">FBUS_01173</name>
</gene>
<name>A0A8E0RJ38_9TREM</name>
<dbReference type="EMBL" id="LUCM01011543">
    <property type="protein sequence ID" value="KAA0183833.1"/>
    <property type="molecule type" value="Genomic_DNA"/>
</dbReference>
<comment type="caution">
    <text evidence="1">The sequence shown here is derived from an EMBL/GenBank/DDBJ whole genome shotgun (WGS) entry which is preliminary data.</text>
</comment>